<accession>A0A174G7R1</accession>
<feature type="transmembrane region" description="Helical" evidence="1">
    <location>
        <begin position="15"/>
        <end position="33"/>
    </location>
</feature>
<proteinExistence type="predicted"/>
<organism evidence="2 3">
    <name type="scientific">Bacteroides faecis</name>
    <dbReference type="NCBI Taxonomy" id="674529"/>
    <lineage>
        <taxon>Bacteria</taxon>
        <taxon>Pseudomonadati</taxon>
        <taxon>Bacteroidota</taxon>
        <taxon>Bacteroidia</taxon>
        <taxon>Bacteroidales</taxon>
        <taxon>Bacteroidaceae</taxon>
        <taxon>Bacteroides</taxon>
    </lineage>
</organism>
<protein>
    <submittedName>
        <fullName evidence="2">Uncharacterized protein</fullName>
    </submittedName>
</protein>
<evidence type="ECO:0000313" key="3">
    <source>
        <dbReference type="Proteomes" id="UP000095606"/>
    </source>
</evidence>
<name>A0A174G7R1_9BACE</name>
<keyword evidence="1" id="KW-0812">Transmembrane</keyword>
<evidence type="ECO:0000256" key="1">
    <source>
        <dbReference type="SAM" id="Phobius"/>
    </source>
</evidence>
<keyword evidence="1" id="KW-0472">Membrane</keyword>
<sequence length="39" mass="4568">MVVGDYASLGISSRMFVGIDYCSDCMFFTFMFNRIMKRK</sequence>
<dbReference type="EMBL" id="CZAE01000002">
    <property type="protein sequence ID" value="CUO57707.1"/>
    <property type="molecule type" value="Genomic_DNA"/>
</dbReference>
<dbReference type="AlphaFoldDB" id="A0A174G7R1"/>
<keyword evidence="1" id="KW-1133">Transmembrane helix</keyword>
<reference evidence="2 3" key="1">
    <citation type="submission" date="2015-09" db="EMBL/GenBank/DDBJ databases">
        <authorList>
            <consortium name="Pathogen Informatics"/>
        </authorList>
    </citation>
    <scope>NUCLEOTIDE SEQUENCE [LARGE SCALE GENOMIC DNA]</scope>
    <source>
        <strain evidence="2 3">2789STDY5834846</strain>
    </source>
</reference>
<evidence type="ECO:0000313" key="2">
    <source>
        <dbReference type="EMBL" id="CUO57707.1"/>
    </source>
</evidence>
<gene>
    <name evidence="2" type="ORF">ERS852461_00599</name>
</gene>
<dbReference type="Proteomes" id="UP000095606">
    <property type="component" value="Unassembled WGS sequence"/>
</dbReference>